<reference evidence="3" key="1">
    <citation type="journal article" date="2020" name="Stud. Mycol.">
        <title>101 Dothideomycetes genomes: a test case for predicting lifestyles and emergence of pathogens.</title>
        <authorList>
            <person name="Haridas S."/>
            <person name="Albert R."/>
            <person name="Binder M."/>
            <person name="Bloem J."/>
            <person name="Labutti K."/>
            <person name="Salamov A."/>
            <person name="Andreopoulos B."/>
            <person name="Baker S."/>
            <person name="Barry K."/>
            <person name="Bills G."/>
            <person name="Bluhm B."/>
            <person name="Cannon C."/>
            <person name="Castanera R."/>
            <person name="Culley D."/>
            <person name="Daum C."/>
            <person name="Ezra D."/>
            <person name="Gonzalez J."/>
            <person name="Henrissat B."/>
            <person name="Kuo A."/>
            <person name="Liang C."/>
            <person name="Lipzen A."/>
            <person name="Lutzoni F."/>
            <person name="Magnuson J."/>
            <person name="Mondo S."/>
            <person name="Nolan M."/>
            <person name="Ohm R."/>
            <person name="Pangilinan J."/>
            <person name="Park H.-J."/>
            <person name="Ramirez L."/>
            <person name="Alfaro M."/>
            <person name="Sun H."/>
            <person name="Tritt A."/>
            <person name="Yoshinaga Y."/>
            <person name="Zwiers L.-H."/>
            <person name="Turgeon B."/>
            <person name="Goodwin S."/>
            <person name="Spatafora J."/>
            <person name="Crous P."/>
            <person name="Grigoriev I."/>
        </authorList>
    </citation>
    <scope>NUCLEOTIDE SEQUENCE</scope>
    <source>
        <strain evidence="3">CBS 269.34</strain>
    </source>
</reference>
<dbReference type="InterPro" id="IPR011990">
    <property type="entry name" value="TPR-like_helical_dom_sf"/>
</dbReference>
<evidence type="ECO:0000313" key="4">
    <source>
        <dbReference type="Proteomes" id="UP000799750"/>
    </source>
</evidence>
<accession>A0A6A6QGY1</accession>
<dbReference type="AlphaFoldDB" id="A0A6A6QGY1"/>
<dbReference type="PROSITE" id="PS50280">
    <property type="entry name" value="SET"/>
    <property type="match status" value="1"/>
</dbReference>
<dbReference type="Gene3D" id="1.25.40.10">
    <property type="entry name" value="Tetratricopeptide repeat domain"/>
    <property type="match status" value="1"/>
</dbReference>
<organism evidence="3 4">
    <name type="scientific">Lophium mytilinum</name>
    <dbReference type="NCBI Taxonomy" id="390894"/>
    <lineage>
        <taxon>Eukaryota</taxon>
        <taxon>Fungi</taxon>
        <taxon>Dikarya</taxon>
        <taxon>Ascomycota</taxon>
        <taxon>Pezizomycotina</taxon>
        <taxon>Dothideomycetes</taxon>
        <taxon>Pleosporomycetidae</taxon>
        <taxon>Mytilinidiales</taxon>
        <taxon>Mytilinidiaceae</taxon>
        <taxon>Lophium</taxon>
    </lineage>
</organism>
<protein>
    <submittedName>
        <fullName evidence="3">SET domain-containing protein</fullName>
    </submittedName>
</protein>
<feature type="domain" description="SET" evidence="2">
    <location>
        <begin position="135"/>
        <end position="289"/>
    </location>
</feature>
<feature type="chain" id="PRO_5025381633" evidence="1">
    <location>
        <begin position="19"/>
        <end position="439"/>
    </location>
</feature>
<dbReference type="SUPFAM" id="SSF82199">
    <property type="entry name" value="SET domain"/>
    <property type="match status" value="1"/>
</dbReference>
<dbReference type="OrthoDB" id="265717at2759"/>
<dbReference type="EMBL" id="MU004195">
    <property type="protein sequence ID" value="KAF2491675.1"/>
    <property type="molecule type" value="Genomic_DNA"/>
</dbReference>
<proteinExistence type="predicted"/>
<dbReference type="Gene3D" id="2.170.270.10">
    <property type="entry name" value="SET domain"/>
    <property type="match status" value="1"/>
</dbReference>
<name>A0A6A6QGY1_9PEZI</name>
<dbReference type="CDD" id="cd20071">
    <property type="entry name" value="SET_SMYD"/>
    <property type="match status" value="1"/>
</dbReference>
<keyword evidence="4" id="KW-1185">Reference proteome</keyword>
<dbReference type="Proteomes" id="UP000799750">
    <property type="component" value="Unassembled WGS sequence"/>
</dbReference>
<gene>
    <name evidence="3" type="ORF">BU16DRAFT_530134</name>
</gene>
<feature type="signal peptide" evidence="1">
    <location>
        <begin position="1"/>
        <end position="18"/>
    </location>
</feature>
<evidence type="ECO:0000313" key="3">
    <source>
        <dbReference type="EMBL" id="KAF2491675.1"/>
    </source>
</evidence>
<evidence type="ECO:0000259" key="2">
    <source>
        <dbReference type="PROSITE" id="PS50280"/>
    </source>
</evidence>
<sequence>MLLSVSIKAFGLFLSVNAASSNSPLDLPSQRCLSDPLVANSELACSENISSDGIARLDRKEQMPIASALDLNDDLLEDAVPWSHEPVCTFYIDELESELCVYTAASFDRGRGISIFTTPRIAEEFASLSPFWEVEGLGVNDHTNVWYTDALPGKGIAMLAKRSIKSGELLSAYTPALLVYMDPQLSTLQREKFLKIAVIQLPAATRDSYLSLTKFYNNPMVVMQDVLKSNTFEMEIGGHMHLALIPEPSRMNHDCAPNAQYYLDGATLTHVVHATRDIGPDEEITIAYSDPLTHFELRHRNLEVGYHFSCQCRRCQNHEASDAILTTIKTLTASLEDWTPASAATTEDAERVIQLFREQGLEGFLDDPHGHAAMAYAAVGNAEEATRHAKLAAEILAIKMGPTVPGVADWEDMAAEVKAHWSWGKRKRGFKGTLNKLFG</sequence>
<dbReference type="PANTHER" id="PTHR47332">
    <property type="entry name" value="SET DOMAIN-CONTAINING PROTEIN 5"/>
    <property type="match status" value="1"/>
</dbReference>
<evidence type="ECO:0000256" key="1">
    <source>
        <dbReference type="SAM" id="SignalP"/>
    </source>
</evidence>
<dbReference type="InterPro" id="IPR001214">
    <property type="entry name" value="SET_dom"/>
</dbReference>
<dbReference type="PANTHER" id="PTHR47332:SF6">
    <property type="entry name" value="SET DOMAIN-CONTAINING PROTEIN"/>
    <property type="match status" value="1"/>
</dbReference>
<dbReference type="InterPro" id="IPR046341">
    <property type="entry name" value="SET_dom_sf"/>
</dbReference>
<dbReference type="Pfam" id="PF00856">
    <property type="entry name" value="SET"/>
    <property type="match status" value="1"/>
</dbReference>
<dbReference type="InterPro" id="IPR053185">
    <property type="entry name" value="SET_domain_protein"/>
</dbReference>
<keyword evidence="1" id="KW-0732">Signal</keyword>